<evidence type="ECO:0000313" key="2">
    <source>
        <dbReference type="Proteomes" id="UP001345827"/>
    </source>
</evidence>
<dbReference type="AlphaFoldDB" id="A0AAV9PWT2"/>
<protein>
    <submittedName>
        <fullName evidence="1">Uncharacterized protein</fullName>
    </submittedName>
</protein>
<name>A0AAV9PWT2_9PEZI</name>
<organism evidence="1 2">
    <name type="scientific">Vermiconidia calcicola</name>
    <dbReference type="NCBI Taxonomy" id="1690605"/>
    <lineage>
        <taxon>Eukaryota</taxon>
        <taxon>Fungi</taxon>
        <taxon>Dikarya</taxon>
        <taxon>Ascomycota</taxon>
        <taxon>Pezizomycotina</taxon>
        <taxon>Dothideomycetes</taxon>
        <taxon>Dothideomycetidae</taxon>
        <taxon>Mycosphaerellales</taxon>
        <taxon>Extremaceae</taxon>
        <taxon>Vermiconidia</taxon>
    </lineage>
</organism>
<gene>
    <name evidence="1" type="ORF">LTR25_010213</name>
</gene>
<dbReference type="Proteomes" id="UP001345827">
    <property type="component" value="Unassembled WGS sequence"/>
</dbReference>
<sequence length="198" mass="23002">MASHPISALERIFQSMPSQIRSLRVAYALSEYWYPYTELRLGAYPNPSQRIAIVWWPGDHGTIGGRTIQNLNISENTFLFMTEELQAAGFRLEEESVVAFTSIQIVQRRALQNSYKPVVYGSLRGRNIREPLPTHHIFRMTRQMGDYTMLSEEGMREIVEPVFNPPQVQGNQQRGVVLDYQKGPEPCERMERIARRWE</sequence>
<proteinExistence type="predicted"/>
<dbReference type="EMBL" id="JAXLQG010000025">
    <property type="protein sequence ID" value="KAK5528600.1"/>
    <property type="molecule type" value="Genomic_DNA"/>
</dbReference>
<reference evidence="1 2" key="1">
    <citation type="submission" date="2023-06" db="EMBL/GenBank/DDBJ databases">
        <title>Black Yeasts Isolated from many extreme environments.</title>
        <authorList>
            <person name="Coleine C."/>
            <person name="Stajich J.E."/>
            <person name="Selbmann L."/>
        </authorList>
    </citation>
    <scope>NUCLEOTIDE SEQUENCE [LARGE SCALE GENOMIC DNA]</scope>
    <source>
        <strain evidence="1 2">CCFEE 5887</strain>
    </source>
</reference>
<comment type="caution">
    <text evidence="1">The sequence shown here is derived from an EMBL/GenBank/DDBJ whole genome shotgun (WGS) entry which is preliminary data.</text>
</comment>
<evidence type="ECO:0000313" key="1">
    <source>
        <dbReference type="EMBL" id="KAK5528600.1"/>
    </source>
</evidence>
<keyword evidence="2" id="KW-1185">Reference proteome</keyword>
<accession>A0AAV9PWT2</accession>